<dbReference type="SUPFAM" id="SSF50249">
    <property type="entry name" value="Nucleic acid-binding proteins"/>
    <property type="match status" value="1"/>
</dbReference>
<dbReference type="FunFam" id="1.10.10.650:FF:000001">
    <property type="entry name" value="S1 RNA-binding domain 1"/>
    <property type="match status" value="1"/>
</dbReference>
<dbReference type="GO" id="GO:0006139">
    <property type="term" value="P:nucleobase-containing compound metabolic process"/>
    <property type="evidence" value="ECO:0007669"/>
    <property type="project" value="InterPro"/>
</dbReference>
<comment type="caution">
    <text evidence="4">The sequence shown here is derived from an EMBL/GenBank/DDBJ whole genome shotgun (WGS) entry which is preliminary data.</text>
</comment>
<dbReference type="PANTHER" id="PTHR10724:SF10">
    <property type="entry name" value="S1 RNA-BINDING DOMAIN-CONTAINING PROTEIN 1"/>
    <property type="match status" value="1"/>
</dbReference>
<dbReference type="InterPro" id="IPR006641">
    <property type="entry name" value="YqgF/RNaseH-like_dom"/>
</dbReference>
<dbReference type="Pfam" id="PF17674">
    <property type="entry name" value="HHH_9"/>
    <property type="match status" value="1"/>
</dbReference>
<dbReference type="PROSITE" id="PS50126">
    <property type="entry name" value="S1"/>
    <property type="match status" value="1"/>
</dbReference>
<dbReference type="SMART" id="SM00316">
    <property type="entry name" value="S1"/>
    <property type="match status" value="1"/>
</dbReference>
<dbReference type="InterPro" id="IPR023323">
    <property type="entry name" value="Tex-like_dom_sf"/>
</dbReference>
<evidence type="ECO:0000256" key="2">
    <source>
        <dbReference type="SAM" id="MobiDB-lite"/>
    </source>
</evidence>
<dbReference type="GO" id="GO:0005829">
    <property type="term" value="C:cytosol"/>
    <property type="evidence" value="ECO:0007669"/>
    <property type="project" value="TreeGrafter"/>
</dbReference>
<dbReference type="InterPro" id="IPR012337">
    <property type="entry name" value="RNaseH-like_sf"/>
</dbReference>
<dbReference type="GO" id="GO:0003735">
    <property type="term" value="F:structural constituent of ribosome"/>
    <property type="evidence" value="ECO:0007669"/>
    <property type="project" value="TreeGrafter"/>
</dbReference>
<dbReference type="EMBL" id="LNZC01000012">
    <property type="protein sequence ID" value="KTD79842.1"/>
    <property type="molecule type" value="Genomic_DNA"/>
</dbReference>
<feature type="compositionally biased region" description="Basic and acidic residues" evidence="2">
    <location>
        <begin position="739"/>
        <end position="759"/>
    </location>
</feature>
<dbReference type="GO" id="GO:0003729">
    <property type="term" value="F:mRNA binding"/>
    <property type="evidence" value="ECO:0007669"/>
    <property type="project" value="UniProtKB-ARBA"/>
</dbReference>
<evidence type="ECO:0000256" key="1">
    <source>
        <dbReference type="PROSITE-ProRule" id="PRU00182"/>
    </source>
</evidence>
<keyword evidence="5" id="KW-1185">Reference proteome</keyword>
<keyword evidence="1" id="KW-0694">RNA-binding</keyword>
<dbReference type="InterPro" id="IPR018974">
    <property type="entry name" value="Tex-like_N"/>
</dbReference>
<sequence length="782" mass="87071">MAQEMLASAAIIAQELKVKVSQVETAIRLLDEGATVPFIARYRKEATEGLDDTQLRFLEERLFYLRELNERRAVVLQSIKEQDKLTPELEQSILAADTKTRLEDLYLPFRPKRRTKAQIAVEAGLEPLARSLWTDPTLNPQEQAVQYINSETGVDDVNAALEGARHILMEHFAEDADLINELREYLWQHGIVKSVGSSKKKETVNKFSDYFDYAEPIKKIPSHRALALFRGRRESVLQVSLTLPEQEQNYGENRVAARFNIADQHRNADAWLLETVRMTWKVKLFTKLELELLTRLRELADEEAIKVFARNLRDLLLAAPAGPQITIGLDPGIRTGVKVVVVDATGKLLDYSVIFPFAPQNEWHQSIADLAKLAAKHHVNLISIGNGTGSRETERLVADLIKMYPDLKLTKIIVSEAGASVYSASELAAQEFPDLDVTLRGAVSIARRVQDPLAELVKIEAKSIGVGQYQHDVNQARLARCLDGVVEDCVNAVGVDVNTASAALLAHVSGLNDTLAKNIVQYRDAHGAFVNREQLKNISRMGDKAFQQAAGFLRIMNGDNPLDASCVHPEAYPLVERIIADQHLDIPQLIGNRDVLLSVNAEKYVDDTYGLPTIRDVLRELEKPGRDPRPEFKTAQFKEGVEDINHLHEGMILEGVVSNVTNFGAFVDIGVHQDGLVHISAMTNKFITDPRAVVKAGDIVTVKVVEVDKERRRIGLSMKLGEETAAVTKKSVKTPPPKKHPELKKVDHKKKPEAVKKAEPVKKTVFNTAMADALAKLKRGGE</sequence>
<protein>
    <submittedName>
        <fullName evidence="4">Transcriptional accessory protein</fullName>
    </submittedName>
</protein>
<name>A0A0W1AEU2_9GAMM</name>
<dbReference type="InterPro" id="IPR023319">
    <property type="entry name" value="Tex-like_HTH_dom_sf"/>
</dbReference>
<accession>A0A0W1AEU2</accession>
<dbReference type="InterPro" id="IPR003029">
    <property type="entry name" value="S1_domain"/>
</dbReference>
<dbReference type="InterPro" id="IPR012340">
    <property type="entry name" value="NA-bd_OB-fold"/>
</dbReference>
<reference evidence="4 5" key="1">
    <citation type="submission" date="2015-11" db="EMBL/GenBank/DDBJ databases">
        <title>Genomic analysis of 38 Legionella species identifies large and diverse effector repertoires.</title>
        <authorList>
            <person name="Burstein D."/>
            <person name="Amaro F."/>
            <person name="Zusman T."/>
            <person name="Lifshitz Z."/>
            <person name="Cohen O."/>
            <person name="Gilbert J.A."/>
            <person name="Pupko T."/>
            <person name="Shuman H.A."/>
            <person name="Segal G."/>
        </authorList>
    </citation>
    <scope>NUCLEOTIDE SEQUENCE [LARGE SCALE GENOMIC DNA]</scope>
    <source>
        <strain evidence="4 5">ATCC 49508</strain>
    </source>
</reference>
<dbReference type="STRING" id="45076.Lwor_1356"/>
<evidence type="ECO:0000313" key="5">
    <source>
        <dbReference type="Proteomes" id="UP000054662"/>
    </source>
</evidence>
<dbReference type="FunFam" id="2.40.50.140:FF:000051">
    <property type="entry name" value="RNA-binding transcriptional accessory protein"/>
    <property type="match status" value="1"/>
</dbReference>
<dbReference type="PANTHER" id="PTHR10724">
    <property type="entry name" value="30S RIBOSOMAL PROTEIN S1"/>
    <property type="match status" value="1"/>
</dbReference>
<dbReference type="PATRIC" id="fig|45076.6.peg.1476"/>
<dbReference type="CDD" id="cd05685">
    <property type="entry name" value="S1_Tex"/>
    <property type="match status" value="1"/>
</dbReference>
<dbReference type="AlphaFoldDB" id="A0A0W1AEU2"/>
<dbReference type="RefSeq" id="WP_058493160.1">
    <property type="nucleotide sequence ID" value="NZ_CBCRUR010000001.1"/>
</dbReference>
<dbReference type="Pfam" id="PF22706">
    <property type="entry name" value="Tex_central_region"/>
    <property type="match status" value="1"/>
</dbReference>
<dbReference type="SUPFAM" id="SSF53098">
    <property type="entry name" value="Ribonuclease H-like"/>
    <property type="match status" value="1"/>
</dbReference>
<dbReference type="Proteomes" id="UP000054662">
    <property type="component" value="Unassembled WGS sequence"/>
</dbReference>
<dbReference type="InterPro" id="IPR010994">
    <property type="entry name" value="RuvA_2-like"/>
</dbReference>
<dbReference type="SUPFAM" id="SSF158832">
    <property type="entry name" value="Tex N-terminal region-like"/>
    <property type="match status" value="1"/>
</dbReference>
<dbReference type="GO" id="GO:0006412">
    <property type="term" value="P:translation"/>
    <property type="evidence" value="ECO:0007669"/>
    <property type="project" value="TreeGrafter"/>
</dbReference>
<evidence type="ECO:0000259" key="3">
    <source>
        <dbReference type="PROSITE" id="PS50126"/>
    </source>
</evidence>
<dbReference type="InterPro" id="IPR041692">
    <property type="entry name" value="HHH_9"/>
</dbReference>
<dbReference type="Pfam" id="PF00575">
    <property type="entry name" value="S1"/>
    <property type="match status" value="1"/>
</dbReference>
<dbReference type="Gene3D" id="2.40.50.140">
    <property type="entry name" value="Nucleic acid-binding proteins"/>
    <property type="match status" value="1"/>
</dbReference>
<organism evidence="4 5">
    <name type="scientific">Legionella worsleiensis</name>
    <dbReference type="NCBI Taxonomy" id="45076"/>
    <lineage>
        <taxon>Bacteria</taxon>
        <taxon>Pseudomonadati</taxon>
        <taxon>Pseudomonadota</taxon>
        <taxon>Gammaproteobacteria</taxon>
        <taxon>Legionellales</taxon>
        <taxon>Legionellaceae</taxon>
        <taxon>Legionella</taxon>
    </lineage>
</organism>
<feature type="domain" description="S1 motif" evidence="3">
    <location>
        <begin position="650"/>
        <end position="719"/>
    </location>
</feature>
<dbReference type="InterPro" id="IPR050437">
    <property type="entry name" value="Ribos_protein_bS1-like"/>
</dbReference>
<dbReference type="InterPro" id="IPR037027">
    <property type="entry name" value="YqgF/RNaseH-like_dom_sf"/>
</dbReference>
<dbReference type="Pfam" id="PF09371">
    <property type="entry name" value="Tex_N"/>
    <property type="match status" value="1"/>
</dbReference>
<gene>
    <name evidence="4" type="primary">yhgF</name>
    <name evidence="4" type="ORF">Lwor_1356</name>
</gene>
<dbReference type="SUPFAM" id="SSF47781">
    <property type="entry name" value="RuvA domain 2-like"/>
    <property type="match status" value="2"/>
</dbReference>
<dbReference type="FunFam" id="1.10.150.310:FF:000001">
    <property type="entry name" value="RNA-binding transcriptional accessory protein"/>
    <property type="match status" value="1"/>
</dbReference>
<dbReference type="FunFam" id="3.30.420.140:FF:000001">
    <property type="entry name" value="RNA-binding transcriptional accessory protein"/>
    <property type="match status" value="1"/>
</dbReference>
<feature type="region of interest" description="Disordered" evidence="2">
    <location>
        <begin position="727"/>
        <end position="759"/>
    </location>
</feature>
<dbReference type="SMART" id="SM00732">
    <property type="entry name" value="YqgFc"/>
    <property type="match status" value="1"/>
</dbReference>
<dbReference type="Gene3D" id="3.30.420.140">
    <property type="entry name" value="YqgF/RNase H-like domain"/>
    <property type="match status" value="1"/>
</dbReference>
<proteinExistence type="predicted"/>
<dbReference type="PROSITE" id="PS50889">
    <property type="entry name" value="S4"/>
    <property type="match status" value="1"/>
</dbReference>
<dbReference type="Pfam" id="PF12836">
    <property type="entry name" value="HHH_3"/>
    <property type="match status" value="1"/>
</dbReference>
<dbReference type="Gene3D" id="1.10.3500.10">
    <property type="entry name" value="Tex N-terminal region-like"/>
    <property type="match status" value="1"/>
</dbReference>
<dbReference type="Pfam" id="PF16921">
    <property type="entry name" value="Tex_YqgF"/>
    <property type="match status" value="1"/>
</dbReference>
<dbReference type="InterPro" id="IPR055179">
    <property type="entry name" value="Tex-like_central_region"/>
</dbReference>
<evidence type="ECO:0000313" key="4">
    <source>
        <dbReference type="EMBL" id="KTD79842.1"/>
    </source>
</evidence>
<dbReference type="Gene3D" id="1.10.150.310">
    <property type="entry name" value="Tex RuvX-like domain-like"/>
    <property type="match status" value="1"/>
</dbReference>
<dbReference type="Gene3D" id="1.10.10.650">
    <property type="entry name" value="RuvA domain 2-like"/>
    <property type="match status" value="1"/>
</dbReference>
<dbReference type="OrthoDB" id="9804714at2"/>
<dbReference type="InterPro" id="IPR032639">
    <property type="entry name" value="Tex_YqgF"/>
</dbReference>
<dbReference type="InterPro" id="IPR044146">
    <property type="entry name" value="S1_Tex"/>
</dbReference>